<gene>
    <name evidence="7" type="ORF">DFQ10_101154</name>
</gene>
<dbReference type="PANTHER" id="PTHR30250:SF11">
    <property type="entry name" value="O-ANTIGEN TRANSPORTER-RELATED"/>
    <property type="match status" value="1"/>
</dbReference>
<organism evidence="7 8">
    <name type="scientific">Winogradskyella eximia</name>
    <dbReference type="NCBI Taxonomy" id="262006"/>
    <lineage>
        <taxon>Bacteria</taxon>
        <taxon>Pseudomonadati</taxon>
        <taxon>Bacteroidota</taxon>
        <taxon>Flavobacteriia</taxon>
        <taxon>Flavobacteriales</taxon>
        <taxon>Flavobacteriaceae</taxon>
        <taxon>Winogradskyella</taxon>
    </lineage>
</organism>
<feature type="transmembrane region" description="Helical" evidence="6">
    <location>
        <begin position="364"/>
        <end position="381"/>
    </location>
</feature>
<feature type="transmembrane region" description="Helical" evidence="6">
    <location>
        <begin position="90"/>
        <end position="119"/>
    </location>
</feature>
<dbReference type="PANTHER" id="PTHR30250">
    <property type="entry name" value="PST FAMILY PREDICTED COLANIC ACID TRANSPORTER"/>
    <property type="match status" value="1"/>
</dbReference>
<evidence type="ECO:0000313" key="8">
    <source>
        <dbReference type="Proteomes" id="UP000256980"/>
    </source>
</evidence>
<feature type="transmembrane region" description="Helical" evidence="6">
    <location>
        <begin position="387"/>
        <end position="409"/>
    </location>
</feature>
<dbReference type="AlphaFoldDB" id="A0A3D9HA73"/>
<evidence type="ECO:0000256" key="4">
    <source>
        <dbReference type="ARBA" id="ARBA00022989"/>
    </source>
</evidence>
<feature type="transmembrane region" description="Helical" evidence="6">
    <location>
        <begin position="21"/>
        <end position="42"/>
    </location>
</feature>
<evidence type="ECO:0000256" key="6">
    <source>
        <dbReference type="SAM" id="Phobius"/>
    </source>
</evidence>
<dbReference type="RefSeq" id="WP_115815523.1">
    <property type="nucleotide sequence ID" value="NZ_QRDV01000001.1"/>
</dbReference>
<evidence type="ECO:0000313" key="7">
    <source>
        <dbReference type="EMBL" id="RED46384.1"/>
    </source>
</evidence>
<protein>
    <submittedName>
        <fullName evidence="7">PST family polysaccharide transporter</fullName>
    </submittedName>
</protein>
<dbReference type="Pfam" id="PF01943">
    <property type="entry name" value="Polysacc_synt"/>
    <property type="match status" value="1"/>
</dbReference>
<dbReference type="CDD" id="cd13128">
    <property type="entry name" value="MATE_Wzx_like"/>
    <property type="match status" value="1"/>
</dbReference>
<dbReference type="GO" id="GO:0005886">
    <property type="term" value="C:plasma membrane"/>
    <property type="evidence" value="ECO:0007669"/>
    <property type="project" value="UniProtKB-SubCell"/>
</dbReference>
<evidence type="ECO:0000256" key="3">
    <source>
        <dbReference type="ARBA" id="ARBA00022692"/>
    </source>
</evidence>
<evidence type="ECO:0000256" key="5">
    <source>
        <dbReference type="ARBA" id="ARBA00023136"/>
    </source>
</evidence>
<dbReference type="OrthoDB" id="9815702at2"/>
<sequence length="415" mass="47013">MIKKFLQDKEKKVLANNYLSLLVLQAANYLLPLLILPFLVRVLGTDKFGLVMFAQSLAVFLTVFVDFGFNLSGTREISLARDDKNKLSEIFNAIMIVKLLLIVVAFGILCIIVNVFTRFSIDKNVYLLSFGIVIGQALFPVWFFQGIEKMKFVTIVNISAKLIFTLLVFILIRSESDYIYVPVYNSLGFIIAGLLGFILCFKYVNLTLPRYSLVKRLVYESSSLFVSNFATTLYTSSNVFILGLFTGNTIVGVYSSMEKLILAVKNVYAPLYQAMYPWLSKQTDQIKVMNIKKMAPFVLASGILITAIILIFGKFILNIIYDDKLINSYIAIFNILSFIAIFSGLNMLYNALYLPAIKKYKLRMNIMIVGGVVNLLVSLYLVKLYGIYGTAISVTFTEFLLLLLGYQYFKKNSKF</sequence>
<evidence type="ECO:0000256" key="1">
    <source>
        <dbReference type="ARBA" id="ARBA00004651"/>
    </source>
</evidence>
<dbReference type="InterPro" id="IPR050833">
    <property type="entry name" value="Poly_Biosynth_Transport"/>
</dbReference>
<feature type="transmembrane region" description="Helical" evidence="6">
    <location>
        <begin position="329"/>
        <end position="352"/>
    </location>
</feature>
<evidence type="ECO:0000256" key="2">
    <source>
        <dbReference type="ARBA" id="ARBA00022475"/>
    </source>
</evidence>
<keyword evidence="3 6" id="KW-0812">Transmembrane</keyword>
<proteinExistence type="predicted"/>
<keyword evidence="4 6" id="KW-1133">Transmembrane helix</keyword>
<keyword evidence="8" id="KW-1185">Reference proteome</keyword>
<feature type="transmembrane region" description="Helical" evidence="6">
    <location>
        <begin position="297"/>
        <end position="317"/>
    </location>
</feature>
<dbReference type="EMBL" id="QRDV01000001">
    <property type="protein sequence ID" value="RED46384.1"/>
    <property type="molecule type" value="Genomic_DNA"/>
</dbReference>
<feature type="transmembrane region" description="Helical" evidence="6">
    <location>
        <begin position="152"/>
        <end position="172"/>
    </location>
</feature>
<keyword evidence="2" id="KW-1003">Cell membrane</keyword>
<feature type="transmembrane region" description="Helical" evidence="6">
    <location>
        <begin position="125"/>
        <end position="145"/>
    </location>
</feature>
<reference evidence="7 8" key="1">
    <citation type="submission" date="2018-07" db="EMBL/GenBank/DDBJ databases">
        <title>Genomic Encyclopedia of Type Strains, Phase III (KMG-III): the genomes of soil and plant-associated and newly described type strains.</title>
        <authorList>
            <person name="Whitman W."/>
        </authorList>
    </citation>
    <scope>NUCLEOTIDE SEQUENCE [LARGE SCALE GENOMIC DNA]</scope>
    <source>
        <strain evidence="7 8">CECT 7946</strain>
    </source>
</reference>
<feature type="transmembrane region" description="Helical" evidence="6">
    <location>
        <begin position="48"/>
        <end position="69"/>
    </location>
</feature>
<dbReference type="InterPro" id="IPR002797">
    <property type="entry name" value="Polysacc_synth"/>
</dbReference>
<name>A0A3D9HA73_9FLAO</name>
<comment type="caution">
    <text evidence="7">The sequence shown here is derived from an EMBL/GenBank/DDBJ whole genome shotgun (WGS) entry which is preliminary data.</text>
</comment>
<accession>A0A3D9HA73</accession>
<comment type="subcellular location">
    <subcellularLocation>
        <location evidence="1">Cell membrane</location>
        <topology evidence="1">Multi-pass membrane protein</topology>
    </subcellularLocation>
</comment>
<dbReference type="Proteomes" id="UP000256980">
    <property type="component" value="Unassembled WGS sequence"/>
</dbReference>
<keyword evidence="5 6" id="KW-0472">Membrane</keyword>
<feature type="transmembrane region" description="Helical" evidence="6">
    <location>
        <begin position="184"/>
        <end position="205"/>
    </location>
</feature>